<dbReference type="PANTHER" id="PTHR43065:SF23">
    <property type="entry name" value="SENSOR HISTIDINE KINASE PDTAS"/>
    <property type="match status" value="1"/>
</dbReference>
<dbReference type="SUPFAM" id="SSF55874">
    <property type="entry name" value="ATPase domain of HSP90 chaperone/DNA topoisomerase II/histidine kinase"/>
    <property type="match status" value="1"/>
</dbReference>
<feature type="coiled-coil region" evidence="1">
    <location>
        <begin position="284"/>
        <end position="315"/>
    </location>
</feature>
<evidence type="ECO:0000259" key="2">
    <source>
        <dbReference type="PROSITE" id="PS50109"/>
    </source>
</evidence>
<dbReference type="PANTHER" id="PTHR43065">
    <property type="entry name" value="SENSOR HISTIDINE KINASE"/>
    <property type="match status" value="1"/>
</dbReference>
<feature type="domain" description="PAC" evidence="4">
    <location>
        <begin position="241"/>
        <end position="293"/>
    </location>
</feature>
<keyword evidence="1" id="KW-0175">Coiled coil</keyword>
<accession>A0A644ZIR0</accession>
<organism evidence="5">
    <name type="scientific">bioreactor metagenome</name>
    <dbReference type="NCBI Taxonomy" id="1076179"/>
    <lineage>
        <taxon>unclassified sequences</taxon>
        <taxon>metagenomes</taxon>
        <taxon>ecological metagenomes</taxon>
    </lineage>
</organism>
<dbReference type="PROSITE" id="PS50113">
    <property type="entry name" value="PAC"/>
    <property type="match status" value="2"/>
</dbReference>
<dbReference type="Pfam" id="PF08447">
    <property type="entry name" value="PAS_3"/>
    <property type="match status" value="1"/>
</dbReference>
<dbReference type="InterPro" id="IPR035965">
    <property type="entry name" value="PAS-like_dom_sf"/>
</dbReference>
<dbReference type="InterPro" id="IPR013656">
    <property type="entry name" value="PAS_4"/>
</dbReference>
<feature type="domain" description="PAC" evidence="4">
    <location>
        <begin position="115"/>
        <end position="167"/>
    </location>
</feature>
<sequence length="538" mass="62539">MFIDILATSHDIIYENKKARIVVINDITQRKKIELEVLRSEMKLKEAQQVAKLGNWELDLITDNLFWSEEVYSIFELDNNTFDASYDAFLNAIHPEDKDFVNKEFQKAIKSKKPYETEHRLLMPDGRIKYVIEKGFIDYNTKGNPIRSVGTVQDITERKMFELELQRNRMLLRSMIDSLPMWLAAVDPEGNYFIANQYYSKTFGIPLDQIENHNFREFFKPELYKKHKAILEKCVKSGKVAEVSDEVEFEKGQITHIYGAYTPLKDSDGKIFGVSAAVMDISKQKNIEEEIIKLNQTLEEKVNQRTLLLEKANRELMIEISERTRAEEFIKRQLAEKEVLLKEIHHRVKNNMQVIISILNLQLSTINDENISRILRDSQARIKTMALIHEKLYETKDFSNIDLLDYIKNLFEFLSSIYKSPSENIRYSISGDQVQVDIDSIIAVGLITNEIITNSYKYAFSDRKDGKIEIRLNRKDEKHLVYKIKDNGIGFPEGFDYRNAQSLGLQLVCILTEQIQGTLEVISSPKGTEFVIVFPSKL</sequence>
<evidence type="ECO:0008006" key="6">
    <source>
        <dbReference type="Google" id="ProtNLM"/>
    </source>
</evidence>
<dbReference type="CDD" id="cd00130">
    <property type="entry name" value="PAS"/>
    <property type="match status" value="2"/>
</dbReference>
<dbReference type="InterPro" id="IPR011495">
    <property type="entry name" value="Sig_transdc_His_kin_sub2_dim/P"/>
</dbReference>
<protein>
    <recommendedName>
        <fullName evidence="6">Histidine kinase</fullName>
    </recommendedName>
</protein>
<dbReference type="PROSITE" id="PS50109">
    <property type="entry name" value="HIS_KIN"/>
    <property type="match status" value="1"/>
</dbReference>
<dbReference type="Gene3D" id="3.30.565.10">
    <property type="entry name" value="Histidine kinase-like ATPase, C-terminal domain"/>
    <property type="match status" value="1"/>
</dbReference>
<comment type="caution">
    <text evidence="5">The sequence shown here is derived from an EMBL/GenBank/DDBJ whole genome shotgun (WGS) entry which is preliminary data.</text>
</comment>
<evidence type="ECO:0000256" key="1">
    <source>
        <dbReference type="SAM" id="Coils"/>
    </source>
</evidence>
<dbReference type="EMBL" id="VSSQ01008031">
    <property type="protein sequence ID" value="MPM37684.1"/>
    <property type="molecule type" value="Genomic_DNA"/>
</dbReference>
<dbReference type="PROSITE" id="PS50112">
    <property type="entry name" value="PAS"/>
    <property type="match status" value="1"/>
</dbReference>
<dbReference type="SMART" id="SM00086">
    <property type="entry name" value="PAC"/>
    <property type="match status" value="2"/>
</dbReference>
<evidence type="ECO:0000259" key="4">
    <source>
        <dbReference type="PROSITE" id="PS50113"/>
    </source>
</evidence>
<dbReference type="Gene3D" id="3.30.450.20">
    <property type="entry name" value="PAS domain"/>
    <property type="match status" value="3"/>
</dbReference>
<evidence type="ECO:0000313" key="5">
    <source>
        <dbReference type="EMBL" id="MPM37684.1"/>
    </source>
</evidence>
<dbReference type="Pfam" id="PF08448">
    <property type="entry name" value="PAS_4"/>
    <property type="match status" value="1"/>
</dbReference>
<dbReference type="InterPro" id="IPR000700">
    <property type="entry name" value="PAS-assoc_C"/>
</dbReference>
<gene>
    <name evidence="5" type="ORF">SDC9_84303</name>
</gene>
<feature type="domain" description="Histidine kinase" evidence="2">
    <location>
        <begin position="343"/>
        <end position="538"/>
    </location>
</feature>
<name>A0A644ZIR0_9ZZZZ</name>
<reference evidence="5" key="1">
    <citation type="submission" date="2019-08" db="EMBL/GenBank/DDBJ databases">
        <authorList>
            <person name="Kucharzyk K."/>
            <person name="Murdoch R.W."/>
            <person name="Higgins S."/>
            <person name="Loffler F."/>
        </authorList>
    </citation>
    <scope>NUCLEOTIDE SEQUENCE</scope>
</reference>
<dbReference type="AlphaFoldDB" id="A0A644ZIR0"/>
<dbReference type="SUPFAM" id="SSF55785">
    <property type="entry name" value="PYP-like sensor domain (PAS domain)"/>
    <property type="match status" value="2"/>
</dbReference>
<dbReference type="SMART" id="SM00091">
    <property type="entry name" value="PAS"/>
    <property type="match status" value="2"/>
</dbReference>
<dbReference type="NCBIfam" id="TIGR00229">
    <property type="entry name" value="sensory_box"/>
    <property type="match status" value="2"/>
</dbReference>
<dbReference type="InterPro" id="IPR005467">
    <property type="entry name" value="His_kinase_dom"/>
</dbReference>
<dbReference type="InterPro" id="IPR013655">
    <property type="entry name" value="PAS_fold_3"/>
</dbReference>
<proteinExistence type="predicted"/>
<dbReference type="InterPro" id="IPR000014">
    <property type="entry name" value="PAS"/>
</dbReference>
<dbReference type="SMART" id="SM00387">
    <property type="entry name" value="HATPase_c"/>
    <property type="match status" value="1"/>
</dbReference>
<feature type="domain" description="PAS" evidence="3">
    <location>
        <begin position="168"/>
        <end position="238"/>
    </location>
</feature>
<dbReference type="InterPro" id="IPR003594">
    <property type="entry name" value="HATPase_dom"/>
</dbReference>
<dbReference type="Pfam" id="PF02518">
    <property type="entry name" value="HATPase_c"/>
    <property type="match status" value="1"/>
</dbReference>
<dbReference type="InterPro" id="IPR001610">
    <property type="entry name" value="PAC"/>
</dbReference>
<dbReference type="Gene3D" id="2.10.70.100">
    <property type="match status" value="1"/>
</dbReference>
<evidence type="ECO:0000259" key="3">
    <source>
        <dbReference type="PROSITE" id="PS50112"/>
    </source>
</evidence>
<dbReference type="Pfam" id="PF07568">
    <property type="entry name" value="HisKA_2"/>
    <property type="match status" value="1"/>
</dbReference>
<dbReference type="InterPro" id="IPR036890">
    <property type="entry name" value="HATPase_C_sf"/>
</dbReference>